<dbReference type="GO" id="GO:0000287">
    <property type="term" value="F:magnesium ion binding"/>
    <property type="evidence" value="ECO:0007669"/>
    <property type="project" value="TreeGrafter"/>
</dbReference>
<reference evidence="1 4" key="1">
    <citation type="submission" date="2021-06" db="EMBL/GenBank/DDBJ databases">
        <title>Collection of gut derived symbiotic bacterial strains cultured from healthy donors.</title>
        <authorList>
            <person name="Lin H."/>
            <person name="Littmann E."/>
            <person name="Pamer E.G."/>
        </authorList>
    </citation>
    <scope>NUCLEOTIDE SEQUENCE</scope>
    <source>
        <strain evidence="2 4">MSK.21.70</strain>
        <strain evidence="1">MSK.21.82</strain>
    </source>
</reference>
<accession>A0AAW4N0A3</accession>
<dbReference type="Proteomes" id="UP001197492">
    <property type="component" value="Unassembled WGS sequence"/>
</dbReference>
<gene>
    <name evidence="1" type="ORF">KSV97_09995</name>
    <name evidence="2" type="ORF">KSW06_09880</name>
</gene>
<dbReference type="RefSeq" id="WP_217748204.1">
    <property type="nucleotide sequence ID" value="NZ_JAHOEB010000086.1"/>
</dbReference>
<dbReference type="NCBIfam" id="TIGR01484">
    <property type="entry name" value="HAD-SF-IIB"/>
    <property type="match status" value="1"/>
</dbReference>
<dbReference type="NCBIfam" id="TIGR00099">
    <property type="entry name" value="Cof-subfamily"/>
    <property type="match status" value="1"/>
</dbReference>
<dbReference type="SFLD" id="SFLDG01140">
    <property type="entry name" value="C2.B:_Phosphomannomutase_and_P"/>
    <property type="match status" value="1"/>
</dbReference>
<dbReference type="InterPro" id="IPR000150">
    <property type="entry name" value="Cof"/>
</dbReference>
<dbReference type="InterPro" id="IPR006379">
    <property type="entry name" value="HAD-SF_hydro_IIB"/>
</dbReference>
<dbReference type="PROSITE" id="PS01228">
    <property type="entry name" value="COF_1"/>
    <property type="match status" value="1"/>
</dbReference>
<dbReference type="PANTHER" id="PTHR10000">
    <property type="entry name" value="PHOSPHOSERINE PHOSPHATASE"/>
    <property type="match status" value="1"/>
</dbReference>
<dbReference type="GO" id="GO:0005829">
    <property type="term" value="C:cytosol"/>
    <property type="evidence" value="ECO:0007669"/>
    <property type="project" value="TreeGrafter"/>
</dbReference>
<protein>
    <submittedName>
        <fullName evidence="1">Cof-type HAD-IIB family hydrolase</fullName>
    </submittedName>
</protein>
<sequence>MGKYLFFDIDGTLLSDVTHTVPQSAIEAIKKAKENGHHCFFCTGRSYFMTKEISMIGIEDAIIANGAAVVRDGKPELQKIISSDVVKKTLGLIEELGGGYQIIDWKNGYQNPYTHAMFEEQFKKKFDEPVEEVFKKKSMKTIAEIENNPILKIDATFDTVEAAERFMKELDPSLTFIPAGGYTSTFGAKAGEMMIKGVSKGAAIKDFMEAVGEPIENAYAFGDSTNDIEMLEIAGTAIAMGNGADLAKAVADYVTDTVDEDGLYNAMKHYKLI</sequence>
<dbReference type="GO" id="GO:0016791">
    <property type="term" value="F:phosphatase activity"/>
    <property type="evidence" value="ECO:0007669"/>
    <property type="project" value="TreeGrafter"/>
</dbReference>
<proteinExistence type="predicted"/>
<evidence type="ECO:0000313" key="4">
    <source>
        <dbReference type="Proteomes" id="UP001197492"/>
    </source>
</evidence>
<dbReference type="EMBL" id="JAHOEF010000086">
    <property type="protein sequence ID" value="MBV3383532.1"/>
    <property type="molecule type" value="Genomic_DNA"/>
</dbReference>
<name>A0AAW4N0A3_9FIRM</name>
<dbReference type="EMBL" id="JAHOEL010000084">
    <property type="protein sequence ID" value="MBV3393548.1"/>
    <property type="molecule type" value="Genomic_DNA"/>
</dbReference>
<dbReference type="Proteomes" id="UP001196408">
    <property type="component" value="Unassembled WGS sequence"/>
</dbReference>
<dbReference type="Pfam" id="PF08282">
    <property type="entry name" value="Hydrolase_3"/>
    <property type="match status" value="1"/>
</dbReference>
<organism evidence="1 3">
    <name type="scientific">Catenibacterium mitsuokai</name>
    <dbReference type="NCBI Taxonomy" id="100886"/>
    <lineage>
        <taxon>Bacteria</taxon>
        <taxon>Bacillati</taxon>
        <taxon>Bacillota</taxon>
        <taxon>Erysipelotrichia</taxon>
        <taxon>Erysipelotrichales</taxon>
        <taxon>Coprobacillaceae</taxon>
        <taxon>Catenibacterium</taxon>
    </lineage>
</organism>
<keyword evidence="4" id="KW-1185">Reference proteome</keyword>
<dbReference type="AlphaFoldDB" id="A0AAW4N0A3"/>
<keyword evidence="1" id="KW-0378">Hydrolase</keyword>
<comment type="caution">
    <text evidence="1">The sequence shown here is derived from an EMBL/GenBank/DDBJ whole genome shotgun (WGS) entry which is preliminary data.</text>
</comment>
<dbReference type="PANTHER" id="PTHR10000:SF25">
    <property type="entry name" value="PHOSPHATASE YKRA-RELATED"/>
    <property type="match status" value="1"/>
</dbReference>
<evidence type="ECO:0000313" key="3">
    <source>
        <dbReference type="Proteomes" id="UP001196408"/>
    </source>
</evidence>
<evidence type="ECO:0000313" key="1">
    <source>
        <dbReference type="EMBL" id="MBV3383532.1"/>
    </source>
</evidence>
<evidence type="ECO:0000313" key="2">
    <source>
        <dbReference type="EMBL" id="MBV3393548.1"/>
    </source>
</evidence>
<dbReference type="SFLD" id="SFLDS00003">
    <property type="entry name" value="Haloacid_Dehalogenase"/>
    <property type="match status" value="1"/>
</dbReference>